<feature type="domain" description="Heterokaryon incompatibility" evidence="2">
    <location>
        <begin position="22"/>
        <end position="174"/>
    </location>
</feature>
<evidence type="ECO:0000313" key="4">
    <source>
        <dbReference type="EMBL" id="KAK4213504.1"/>
    </source>
</evidence>
<dbReference type="AlphaFoldDB" id="A0AAN7B7U2"/>
<dbReference type="InterPro" id="IPR010730">
    <property type="entry name" value="HET"/>
</dbReference>
<accession>A0AAN7B7U2</accession>
<feature type="domain" description="DUF8212" evidence="3">
    <location>
        <begin position="262"/>
        <end position="285"/>
    </location>
</feature>
<evidence type="ECO:0000313" key="5">
    <source>
        <dbReference type="Proteomes" id="UP001301769"/>
    </source>
</evidence>
<evidence type="ECO:0000256" key="1">
    <source>
        <dbReference type="SAM" id="MobiDB-lite"/>
    </source>
</evidence>
<feature type="region of interest" description="Disordered" evidence="1">
    <location>
        <begin position="630"/>
        <end position="659"/>
    </location>
</feature>
<name>A0AAN7B7U2_9PEZI</name>
<feature type="compositionally biased region" description="Low complexity" evidence="1">
    <location>
        <begin position="630"/>
        <end position="656"/>
    </location>
</feature>
<dbReference type="Pfam" id="PF06985">
    <property type="entry name" value="HET"/>
    <property type="match status" value="1"/>
</dbReference>
<reference evidence="4" key="2">
    <citation type="submission" date="2023-05" db="EMBL/GenBank/DDBJ databases">
        <authorList>
            <consortium name="Lawrence Berkeley National Laboratory"/>
            <person name="Steindorff A."/>
            <person name="Hensen N."/>
            <person name="Bonometti L."/>
            <person name="Westerberg I."/>
            <person name="Brannstrom I.O."/>
            <person name="Guillou S."/>
            <person name="Cros-Aarteil S."/>
            <person name="Calhoun S."/>
            <person name="Haridas S."/>
            <person name="Kuo A."/>
            <person name="Mondo S."/>
            <person name="Pangilinan J."/>
            <person name="Riley R."/>
            <person name="Labutti K."/>
            <person name="Andreopoulos B."/>
            <person name="Lipzen A."/>
            <person name="Chen C."/>
            <person name="Yanf M."/>
            <person name="Daum C."/>
            <person name="Ng V."/>
            <person name="Clum A."/>
            <person name="Ohm R."/>
            <person name="Martin F."/>
            <person name="Silar P."/>
            <person name="Natvig D."/>
            <person name="Lalanne C."/>
            <person name="Gautier V."/>
            <person name="Ament-Velasquez S.L."/>
            <person name="Kruys A."/>
            <person name="Hutchinson M.I."/>
            <person name="Powell A.J."/>
            <person name="Barry K."/>
            <person name="Miller A.N."/>
            <person name="Grigoriev I.V."/>
            <person name="Debuchy R."/>
            <person name="Gladieux P."/>
            <person name="Thoren M.H."/>
            <person name="Johannesson H."/>
        </authorList>
    </citation>
    <scope>NUCLEOTIDE SEQUENCE</scope>
    <source>
        <strain evidence="4">PSN293</strain>
    </source>
</reference>
<keyword evidence="5" id="KW-1185">Reference proteome</keyword>
<dbReference type="Pfam" id="PF26640">
    <property type="entry name" value="DUF8212"/>
    <property type="match status" value="1"/>
</dbReference>
<gene>
    <name evidence="4" type="ORF">QBC37DRAFT_422998</name>
</gene>
<reference evidence="4" key="1">
    <citation type="journal article" date="2023" name="Mol. Phylogenet. Evol.">
        <title>Genome-scale phylogeny and comparative genomics of the fungal order Sordariales.</title>
        <authorList>
            <person name="Hensen N."/>
            <person name="Bonometti L."/>
            <person name="Westerberg I."/>
            <person name="Brannstrom I.O."/>
            <person name="Guillou S."/>
            <person name="Cros-Aarteil S."/>
            <person name="Calhoun S."/>
            <person name="Haridas S."/>
            <person name="Kuo A."/>
            <person name="Mondo S."/>
            <person name="Pangilinan J."/>
            <person name="Riley R."/>
            <person name="LaButti K."/>
            <person name="Andreopoulos B."/>
            <person name="Lipzen A."/>
            <person name="Chen C."/>
            <person name="Yan M."/>
            <person name="Daum C."/>
            <person name="Ng V."/>
            <person name="Clum A."/>
            <person name="Steindorff A."/>
            <person name="Ohm R.A."/>
            <person name="Martin F."/>
            <person name="Silar P."/>
            <person name="Natvig D.O."/>
            <person name="Lalanne C."/>
            <person name="Gautier V."/>
            <person name="Ament-Velasquez S.L."/>
            <person name="Kruys A."/>
            <person name="Hutchinson M.I."/>
            <person name="Powell A.J."/>
            <person name="Barry K."/>
            <person name="Miller A.N."/>
            <person name="Grigoriev I.V."/>
            <person name="Debuchy R."/>
            <person name="Gladieux P."/>
            <person name="Hiltunen Thoren M."/>
            <person name="Johannesson H."/>
        </authorList>
    </citation>
    <scope>NUCLEOTIDE SEQUENCE</scope>
    <source>
        <strain evidence="4">PSN293</strain>
    </source>
</reference>
<comment type="caution">
    <text evidence="4">The sequence shown here is derived from an EMBL/GenBank/DDBJ whole genome shotgun (WGS) entry which is preliminary data.</text>
</comment>
<feature type="region of interest" description="Disordered" evidence="1">
    <location>
        <begin position="43"/>
        <end position="64"/>
    </location>
</feature>
<evidence type="ECO:0000259" key="2">
    <source>
        <dbReference type="Pfam" id="PF06985"/>
    </source>
</evidence>
<proteinExistence type="predicted"/>
<dbReference type="InterPro" id="IPR058525">
    <property type="entry name" value="DUF8212"/>
</dbReference>
<dbReference type="EMBL" id="MU858108">
    <property type="protein sequence ID" value="KAK4213504.1"/>
    <property type="molecule type" value="Genomic_DNA"/>
</dbReference>
<feature type="compositionally biased region" description="Pro residues" evidence="1">
    <location>
        <begin position="51"/>
        <end position="62"/>
    </location>
</feature>
<organism evidence="4 5">
    <name type="scientific">Rhypophila decipiens</name>
    <dbReference type="NCBI Taxonomy" id="261697"/>
    <lineage>
        <taxon>Eukaryota</taxon>
        <taxon>Fungi</taxon>
        <taxon>Dikarya</taxon>
        <taxon>Ascomycota</taxon>
        <taxon>Pezizomycotina</taxon>
        <taxon>Sordariomycetes</taxon>
        <taxon>Sordariomycetidae</taxon>
        <taxon>Sordariales</taxon>
        <taxon>Naviculisporaceae</taxon>
        <taxon>Rhypophila</taxon>
    </lineage>
</organism>
<sequence length="760" mass="83781">MRLLNVETLQLEVFDGGPRVTFAILSHTWGEEEVSFQDMMTFSPNNIPEQAQPPPSRQPKPIPVETKKGFSKILNCCAKARSEGYQYVWIDTCCIDKSSSAELSEAINSMFKWYHEAEVCYALLGDVSLETVSQESASKMSEFDISEYGEGEQGRLSKALHKSRWFTRGWTLQELVAPLEVVFVDGSWEEIGTRETLAGVVEEITGIDGAVLRLERSLGEFSVAQRMSWAASRNTTRIEDEAYCLMGLFDVSMPLLYGEGRKAFKRLQLEIMRQTTDRSILAWASPDSHGVIEGVLASSPAMFEDCGGICWTPTASTGYAGNDRNLNHNACHDIVGFSLRMEAGVLEPPRTGQLVFREYGDFADEDGNMVAEPPGGRGDHPLADLVHFPRDVGELYTHAPAFREFDYGFLRHKNRTVVLVVLEGCTKGGGNTGNNNGPEYTVGITLCSDTDGLMKRVHFPSRFLIPDHINWAFIDSMRTLHASLSGSEVLQQPILPNFAKCMVRVPDMSELPYQLAYTIPPMADSTGVWYLERWGTIPDLASLDLQPCFSLHRTGTGRATAFHHKTDPSLSFVIIFTLVKEAPALYKLPKRATISSSTTAPSPISRQSTASINSLTSSISSLTSTFSRTFTSSSTKTDTTSPSISSPIKSLSPSAPTGRTQLKTQKQFFQVSFVSGPEALNLGFETDLAPHLPPPPAPGEIKQPIYSYEFDLPDRNYSLTVKIRKAPKVSNAGGKNYNALLGFEYRNTRAAAISKINATS</sequence>
<protein>
    <submittedName>
        <fullName evidence="4">Heterokaryon incompatibility protein-domain-containing protein</fullName>
    </submittedName>
</protein>
<dbReference type="Proteomes" id="UP001301769">
    <property type="component" value="Unassembled WGS sequence"/>
</dbReference>
<dbReference type="PANTHER" id="PTHR10622">
    <property type="entry name" value="HET DOMAIN-CONTAINING PROTEIN"/>
    <property type="match status" value="1"/>
</dbReference>
<dbReference type="PANTHER" id="PTHR10622:SF10">
    <property type="entry name" value="HET DOMAIN-CONTAINING PROTEIN"/>
    <property type="match status" value="1"/>
</dbReference>
<evidence type="ECO:0000259" key="3">
    <source>
        <dbReference type="Pfam" id="PF26640"/>
    </source>
</evidence>